<organism evidence="1">
    <name type="scientific">metagenome</name>
    <dbReference type="NCBI Taxonomy" id="256318"/>
    <lineage>
        <taxon>unclassified sequences</taxon>
        <taxon>metagenomes</taxon>
    </lineage>
</organism>
<protein>
    <submittedName>
        <fullName evidence="1">Uncharacterized protein</fullName>
    </submittedName>
</protein>
<sequence length="173" mass="19917">MKDVKRVHRLDARGRRHPERDRYGYLLCPVHCRRLAFAWMQEEWGLTKRWHTTPVVIDVREREAEIWCSPVYRRRPASVDWMKSSIPTAVIGVFAGKAPLGALVARPLCGCGPGSPDFARATALYAKTEPRREAARNRRSWDQADSAGVNARWFRLRPPDRSGIVRRDQRSSP</sequence>
<gene>
    <name evidence="1" type="ORF">DF3PB_2030001</name>
</gene>
<accession>A0A380TCH6</accession>
<reference evidence="1" key="1">
    <citation type="submission" date="2018-07" db="EMBL/GenBank/DDBJ databases">
        <authorList>
            <person name="Quirk P.G."/>
            <person name="Krulwich T.A."/>
        </authorList>
    </citation>
    <scope>NUCLEOTIDE SEQUENCE</scope>
</reference>
<dbReference type="AlphaFoldDB" id="A0A380TCH6"/>
<name>A0A380TCH6_9ZZZZ</name>
<evidence type="ECO:0000313" key="1">
    <source>
        <dbReference type="EMBL" id="SUS05692.1"/>
    </source>
</evidence>
<dbReference type="EMBL" id="UIDG01000117">
    <property type="protein sequence ID" value="SUS05692.1"/>
    <property type="molecule type" value="Genomic_DNA"/>
</dbReference>
<proteinExistence type="predicted"/>